<proteinExistence type="predicted"/>
<comment type="caution">
    <text evidence="1">The sequence shown here is derived from an EMBL/GenBank/DDBJ whole genome shotgun (WGS) entry which is preliminary data.</text>
</comment>
<accession>A0ABS8AXN0</accession>
<keyword evidence="2" id="KW-1185">Reference proteome</keyword>
<evidence type="ECO:0000313" key="1">
    <source>
        <dbReference type="EMBL" id="MCB2410537.1"/>
    </source>
</evidence>
<name>A0ABS8AXN0_9BACT</name>
<dbReference type="Proteomes" id="UP001165296">
    <property type="component" value="Unassembled WGS sequence"/>
</dbReference>
<evidence type="ECO:0000313" key="2">
    <source>
        <dbReference type="Proteomes" id="UP001165296"/>
    </source>
</evidence>
<reference evidence="1" key="1">
    <citation type="submission" date="2021-10" db="EMBL/GenBank/DDBJ databases">
        <authorList>
            <person name="Dean J.D."/>
            <person name="Kim M.K."/>
            <person name="Newey C.N."/>
            <person name="Stoker T.S."/>
            <person name="Thompson D.W."/>
            <person name="Grose J.H."/>
        </authorList>
    </citation>
    <scope>NUCLEOTIDE SEQUENCE</scope>
    <source>
        <strain evidence="1">BT178</strain>
    </source>
</reference>
<protein>
    <submittedName>
        <fullName evidence="1">Uncharacterized protein</fullName>
    </submittedName>
</protein>
<gene>
    <name evidence="1" type="ORF">LGH74_21285</name>
</gene>
<dbReference type="RefSeq" id="WP_226179533.1">
    <property type="nucleotide sequence ID" value="NZ_JAJADR010000008.1"/>
</dbReference>
<dbReference type="EMBL" id="JAJADR010000008">
    <property type="protein sequence ID" value="MCB2410537.1"/>
    <property type="molecule type" value="Genomic_DNA"/>
</dbReference>
<sequence length="88" mass="9745">MKTGSANNQVASPHYLMLCEVATGIVMNPDGQTRFLNFTGAMEVPYIKVDSLSRAVNLALGIIIMYPKLEVTIYDEQKKYVQSFPAVC</sequence>
<organism evidence="1 2">
    <name type="scientific">Hymenobacter lucidus</name>
    <dbReference type="NCBI Taxonomy" id="2880930"/>
    <lineage>
        <taxon>Bacteria</taxon>
        <taxon>Pseudomonadati</taxon>
        <taxon>Bacteroidota</taxon>
        <taxon>Cytophagia</taxon>
        <taxon>Cytophagales</taxon>
        <taxon>Hymenobacteraceae</taxon>
        <taxon>Hymenobacter</taxon>
    </lineage>
</organism>